<sequence>MQHRPPRAKLDATTGKTRHSPPTEDTQLMSFAFSTKVFFGDSLTDDGTLFSLTSDVASVAVPLEAAGYNQRFTNGLVFAEYSSDLLGASETLNFGIGAARMLGELTLRDLAENAGVTEFLTVPLEDPRLDLDINLSAQLDRYLADTAGQDRADSSATLFIGANDYLNFAPSSPDRIVIEGLALMVQITDATLDAAQRLADEGVGQIVINSLPSGDFFPGVRADPLLAPVADIVLSLHNTRLERGVEALQEAGINAVYVDIEAITSTIVDDPLNFGITAPYDEVKVLDDDPTDPVINPALDGVPLDQVAFFDPVHPTDTVHGVLGSFHAAALTGTVTIGNDRSSIRTLRSEEDDLVLAGGGRDVLGLLDGDDIAFGEGDDDFIFGALGRDIISGGADDDVLFGGADDDVLVGGTGDDVTRGGLGDDVLIDGLGSDFAVGGGGNDLFIFREASLIGGDGTFDENTFRGGAGFDTLAMVLTEETAEAFALTSATEGQAQALSALGITAERIEDVRVFTDLAELNQFNDLARLGEADLWALV</sequence>
<dbReference type="KEGG" id="dsh:Dshi_1397"/>
<evidence type="ECO:0000313" key="4">
    <source>
        <dbReference type="Proteomes" id="UP000006833"/>
    </source>
</evidence>
<name>A8LJB7_DINSH</name>
<evidence type="ECO:0000313" key="3">
    <source>
        <dbReference type="EMBL" id="ABV93139.1"/>
    </source>
</evidence>
<evidence type="ECO:0000256" key="2">
    <source>
        <dbReference type="SAM" id="MobiDB-lite"/>
    </source>
</evidence>
<dbReference type="SUPFAM" id="SSF52266">
    <property type="entry name" value="SGNH hydrolase"/>
    <property type="match status" value="1"/>
</dbReference>
<dbReference type="PANTHER" id="PTHR45648">
    <property type="entry name" value="GDSL LIPASE/ACYLHYDROLASE FAMILY PROTEIN (AFU_ORTHOLOGUE AFUA_4G14700)"/>
    <property type="match status" value="1"/>
</dbReference>
<dbReference type="InterPro" id="IPR051058">
    <property type="entry name" value="GDSL_Est/Lipase"/>
</dbReference>
<dbReference type="SUPFAM" id="SSF51120">
    <property type="entry name" value="beta-Roll"/>
    <property type="match status" value="1"/>
</dbReference>
<dbReference type="EMBL" id="CP000830">
    <property type="protein sequence ID" value="ABV93139.1"/>
    <property type="molecule type" value="Genomic_DNA"/>
</dbReference>
<dbReference type="InterPro" id="IPR001087">
    <property type="entry name" value="GDSL"/>
</dbReference>
<dbReference type="Pfam" id="PF00657">
    <property type="entry name" value="Lipase_GDSL"/>
    <property type="match status" value="1"/>
</dbReference>
<proteinExistence type="predicted"/>
<keyword evidence="1" id="KW-0378">Hydrolase</keyword>
<dbReference type="eggNOG" id="COG2931">
    <property type="taxonomic scope" value="Bacteria"/>
</dbReference>
<feature type="region of interest" description="Disordered" evidence="2">
    <location>
        <begin position="1"/>
        <end position="25"/>
    </location>
</feature>
<dbReference type="GO" id="GO:0005509">
    <property type="term" value="F:calcium ion binding"/>
    <property type="evidence" value="ECO:0007669"/>
    <property type="project" value="InterPro"/>
</dbReference>
<dbReference type="HOGENOM" id="CLU_543894_0_0_5"/>
<dbReference type="STRING" id="398580.Dshi_1397"/>
<reference evidence="4" key="1">
    <citation type="journal article" date="2010" name="ISME J.">
        <title>The complete genome sequence of the algal symbiont Dinoroseobacter shibae: a hitchhiker's guide to life in the sea.</title>
        <authorList>
            <person name="Wagner-Dobler I."/>
            <person name="Ballhausen B."/>
            <person name="Berger M."/>
            <person name="Brinkhoff T."/>
            <person name="Buchholz I."/>
            <person name="Bunk B."/>
            <person name="Cypionka H."/>
            <person name="Daniel R."/>
            <person name="Drepper T."/>
            <person name="Gerdts G."/>
            <person name="Hahnke S."/>
            <person name="Han C."/>
            <person name="Jahn D."/>
            <person name="Kalhoefer D."/>
            <person name="Kiss H."/>
            <person name="Klenk H.P."/>
            <person name="Kyrpides N."/>
            <person name="Liebl W."/>
            <person name="Liesegang H."/>
            <person name="Meincke L."/>
            <person name="Pati A."/>
            <person name="Petersen J."/>
            <person name="Piekarski T."/>
            <person name="Pommerenke C."/>
            <person name="Pradella S."/>
            <person name="Pukall R."/>
            <person name="Rabus R."/>
            <person name="Stackebrandt E."/>
            <person name="Thole S."/>
            <person name="Thompson L."/>
            <person name="Tielen P."/>
            <person name="Tomasch J."/>
            <person name="von Jan M."/>
            <person name="Wanphrut N."/>
            <person name="Wichels A."/>
            <person name="Zech H."/>
            <person name="Simon M."/>
        </authorList>
    </citation>
    <scope>NUCLEOTIDE SEQUENCE [LARGE SCALE GENOMIC DNA]</scope>
    <source>
        <strain evidence="4">DSM 16493 / NCIMB 14021 / DFL 12</strain>
    </source>
</reference>
<keyword evidence="4" id="KW-1185">Reference proteome</keyword>
<dbReference type="Pfam" id="PF00353">
    <property type="entry name" value="HemolysinCabind"/>
    <property type="match status" value="2"/>
</dbReference>
<dbReference type="PANTHER" id="PTHR45648:SF22">
    <property type="entry name" value="GDSL LIPASE_ACYLHYDROLASE FAMILY PROTEIN (AFU_ORTHOLOGUE AFUA_4G14700)"/>
    <property type="match status" value="1"/>
</dbReference>
<dbReference type="eggNOG" id="COG3240">
    <property type="taxonomic scope" value="Bacteria"/>
</dbReference>
<organism evidence="3 4">
    <name type="scientific">Dinoroseobacter shibae (strain DSM 16493 / NCIMB 14021 / DFL 12)</name>
    <dbReference type="NCBI Taxonomy" id="398580"/>
    <lineage>
        <taxon>Bacteria</taxon>
        <taxon>Pseudomonadati</taxon>
        <taxon>Pseudomonadota</taxon>
        <taxon>Alphaproteobacteria</taxon>
        <taxon>Rhodobacterales</taxon>
        <taxon>Roseobacteraceae</taxon>
        <taxon>Dinoroseobacter</taxon>
    </lineage>
</organism>
<evidence type="ECO:0000256" key="1">
    <source>
        <dbReference type="ARBA" id="ARBA00022801"/>
    </source>
</evidence>
<dbReference type="PRINTS" id="PR00313">
    <property type="entry name" value="CABNDNGRPT"/>
</dbReference>
<dbReference type="GO" id="GO:0016788">
    <property type="term" value="F:hydrolase activity, acting on ester bonds"/>
    <property type="evidence" value="ECO:0007669"/>
    <property type="project" value="InterPro"/>
</dbReference>
<dbReference type="InterPro" id="IPR036514">
    <property type="entry name" value="SGNH_hydro_sf"/>
</dbReference>
<dbReference type="Proteomes" id="UP000006833">
    <property type="component" value="Chromosome"/>
</dbReference>
<protein>
    <submittedName>
        <fullName evidence="3">Phospholipase/lecithinase/hemolysin-like protein</fullName>
    </submittedName>
</protein>
<dbReference type="InterPro" id="IPR011049">
    <property type="entry name" value="Serralysin-like_metalloprot_C"/>
</dbReference>
<gene>
    <name evidence="3" type="ordered locus">Dshi_1397</name>
</gene>
<dbReference type="AlphaFoldDB" id="A8LJB7"/>
<accession>A8LJB7</accession>
<dbReference type="InterPro" id="IPR001343">
    <property type="entry name" value="Hemolysn_Ca-bd"/>
</dbReference>
<dbReference type="Gene3D" id="3.40.50.1110">
    <property type="entry name" value="SGNH hydrolase"/>
    <property type="match status" value="1"/>
</dbReference>
<dbReference type="Gene3D" id="2.150.10.10">
    <property type="entry name" value="Serralysin-like metalloprotease, C-terminal"/>
    <property type="match status" value="1"/>
</dbReference>